<gene>
    <name evidence="2" type="ORF">FC093_05890</name>
</gene>
<evidence type="ECO:0000313" key="3">
    <source>
        <dbReference type="Proteomes" id="UP000305848"/>
    </source>
</evidence>
<dbReference type="Pfam" id="PF05430">
    <property type="entry name" value="Methyltransf_30"/>
    <property type="match status" value="1"/>
</dbReference>
<dbReference type="InterPro" id="IPR029063">
    <property type="entry name" value="SAM-dependent_MTases_sf"/>
</dbReference>
<dbReference type="PANTHER" id="PTHR39963:SF1">
    <property type="entry name" value="MNMC-LIKE METHYLTRANSFERASE DOMAIN-CONTAINING PROTEIN"/>
    <property type="match status" value="1"/>
</dbReference>
<keyword evidence="3" id="KW-1185">Reference proteome</keyword>
<dbReference type="SUPFAM" id="SSF53335">
    <property type="entry name" value="S-adenosyl-L-methionine-dependent methyltransferases"/>
    <property type="match status" value="1"/>
</dbReference>
<dbReference type="GO" id="GO:0004808">
    <property type="term" value="F:tRNA (5-methylaminomethyl-2-thiouridylate)(34)-methyltransferase activity"/>
    <property type="evidence" value="ECO:0007669"/>
    <property type="project" value="InterPro"/>
</dbReference>
<proteinExistence type="predicted"/>
<dbReference type="Gene3D" id="3.40.50.150">
    <property type="entry name" value="Vaccinia Virus protein VP39"/>
    <property type="match status" value="1"/>
</dbReference>
<keyword evidence="2" id="KW-0489">Methyltransferase</keyword>
<dbReference type="GO" id="GO:0032259">
    <property type="term" value="P:methylation"/>
    <property type="evidence" value="ECO:0007669"/>
    <property type="project" value="UniProtKB-KW"/>
</dbReference>
<dbReference type="AlphaFoldDB" id="A0A4U3L550"/>
<dbReference type="GO" id="GO:0016645">
    <property type="term" value="F:oxidoreductase activity, acting on the CH-NH group of donors"/>
    <property type="evidence" value="ECO:0007669"/>
    <property type="project" value="InterPro"/>
</dbReference>
<evidence type="ECO:0000259" key="1">
    <source>
        <dbReference type="Pfam" id="PF05430"/>
    </source>
</evidence>
<dbReference type="InterPro" id="IPR008471">
    <property type="entry name" value="MnmC-like_methylTransf"/>
</dbReference>
<keyword evidence="2" id="KW-0808">Transferase</keyword>
<reference evidence="2 3" key="1">
    <citation type="submission" date="2019-05" db="EMBL/GenBank/DDBJ databases">
        <title>Panacibacter sp. strain 17mud1-8 Genome sequencing and assembly.</title>
        <authorList>
            <person name="Chhetri G."/>
        </authorList>
    </citation>
    <scope>NUCLEOTIDE SEQUENCE [LARGE SCALE GENOMIC DNA]</scope>
    <source>
        <strain evidence="2 3">17mud1-8</strain>
    </source>
</reference>
<organism evidence="2 3">
    <name type="scientific">Ilyomonas limi</name>
    <dbReference type="NCBI Taxonomy" id="2575867"/>
    <lineage>
        <taxon>Bacteria</taxon>
        <taxon>Pseudomonadati</taxon>
        <taxon>Bacteroidota</taxon>
        <taxon>Chitinophagia</taxon>
        <taxon>Chitinophagales</taxon>
        <taxon>Chitinophagaceae</taxon>
        <taxon>Ilyomonas</taxon>
    </lineage>
</organism>
<name>A0A4U3L550_9BACT</name>
<protein>
    <submittedName>
        <fullName evidence="2">SAM-dependent methyltransferase</fullName>
    </submittedName>
</protein>
<feature type="domain" description="MnmC-like methyltransferase" evidence="1">
    <location>
        <begin position="145"/>
        <end position="217"/>
    </location>
</feature>
<sequence>MQRIIQTTADGSPTIAIPDMQVTYHSRHGAVQESKHVFIQAGLIPLLQQYETVRVFEMGFGTGLNALLTLKQAILQKQAIFYQAVEKYPLNHNEIKELDYSAVLPQAYFTALHQCKWNEPVAIHPFFTLHKSNSSLQAFEAALPFHLIYYDAFAPAAQPELWTQQIFEQLYNMLITSGVLVTYCSKGDVRRNMLAAHFKVEKLAGPPGKREMLRAIKP</sequence>
<dbReference type="EMBL" id="SZQL01000003">
    <property type="protein sequence ID" value="TKK70278.1"/>
    <property type="molecule type" value="Genomic_DNA"/>
</dbReference>
<dbReference type="RefSeq" id="WP_137260823.1">
    <property type="nucleotide sequence ID" value="NZ_SZQL01000003.1"/>
</dbReference>
<dbReference type="InterPro" id="IPR047785">
    <property type="entry name" value="tRNA_MNMC2"/>
</dbReference>
<evidence type="ECO:0000313" key="2">
    <source>
        <dbReference type="EMBL" id="TKK70278.1"/>
    </source>
</evidence>
<dbReference type="NCBIfam" id="NF033855">
    <property type="entry name" value="tRNA_MNMC2"/>
    <property type="match status" value="1"/>
</dbReference>
<comment type="caution">
    <text evidence="2">The sequence shown here is derived from an EMBL/GenBank/DDBJ whole genome shotgun (WGS) entry which is preliminary data.</text>
</comment>
<dbReference type="PANTHER" id="PTHR39963">
    <property type="entry name" value="SLL0983 PROTEIN"/>
    <property type="match status" value="1"/>
</dbReference>
<accession>A0A4U3L550</accession>
<dbReference type="OrthoDB" id="9786494at2"/>
<dbReference type="Proteomes" id="UP000305848">
    <property type="component" value="Unassembled WGS sequence"/>
</dbReference>